<name>A0ABX9IIK8_9FLAO</name>
<proteinExistence type="predicted"/>
<accession>A0ABX9IIK8</accession>
<sequence>MIFVSFQYQPTIMKKLLLFLCVALLSACQSKKEESTNAEGLKKMREEWLKNRLDFFQAAKPQYFSAKTINGQPFNSKDYQGKNLLIFIYSKTFLKKDPNASYNMVDDFNGIYTHYKDNVGVIGILEGLVETDKELQQIFHDASFPFEQIDNTQSPSKQEQLKYNIYCTPAKILIDSNGKVIHSSCGGATDEELIRKLDSIKGAQK</sequence>
<dbReference type="SUPFAM" id="SSF52833">
    <property type="entry name" value="Thioredoxin-like"/>
    <property type="match status" value="1"/>
</dbReference>
<feature type="domain" description="Thioredoxin" evidence="1">
    <location>
        <begin position="55"/>
        <end position="202"/>
    </location>
</feature>
<evidence type="ECO:0000259" key="1">
    <source>
        <dbReference type="PROSITE" id="PS51352"/>
    </source>
</evidence>
<dbReference type="Proteomes" id="UP000256491">
    <property type="component" value="Unassembled WGS sequence"/>
</dbReference>
<reference evidence="2 3" key="1">
    <citation type="journal article" date="2010" name="Syst. Appl. Microbiol.">
        <title>Four new species of Chryseobacterium from the rhizosphere of coastal sand dune plants, Chryseobacterium elymi sp. nov., Chryseobacterium hagamense sp. nov., Chryseobacterium lathyri sp. nov. and Chryseobacterium rhizosphaerae sp. nov.</title>
        <authorList>
            <person name="Cho S.H."/>
            <person name="Lee K.S."/>
            <person name="Shin D.S."/>
            <person name="Han J.H."/>
            <person name="Park K.S."/>
            <person name="Lee C.H."/>
            <person name="Park K.H."/>
            <person name="Kim S.B."/>
        </authorList>
    </citation>
    <scope>NUCLEOTIDE SEQUENCE [LARGE SCALE GENOMIC DNA]</scope>
    <source>
        <strain evidence="2 3">KCTC 22548</strain>
    </source>
</reference>
<keyword evidence="3" id="KW-1185">Reference proteome</keyword>
<dbReference type="Gene3D" id="3.40.30.10">
    <property type="entry name" value="Glutaredoxin"/>
    <property type="match status" value="1"/>
</dbReference>
<protein>
    <submittedName>
        <fullName evidence="2">AhpC/TSA family protein</fullName>
    </submittedName>
</protein>
<dbReference type="InterPro" id="IPR036249">
    <property type="entry name" value="Thioredoxin-like_sf"/>
</dbReference>
<evidence type="ECO:0000313" key="3">
    <source>
        <dbReference type="Proteomes" id="UP000256491"/>
    </source>
</evidence>
<dbReference type="EMBL" id="QNUF01000019">
    <property type="protein sequence ID" value="REC74005.1"/>
    <property type="molecule type" value="Genomic_DNA"/>
</dbReference>
<evidence type="ECO:0000313" key="2">
    <source>
        <dbReference type="EMBL" id="REC74005.1"/>
    </source>
</evidence>
<dbReference type="Pfam" id="PF00578">
    <property type="entry name" value="AhpC-TSA"/>
    <property type="match status" value="1"/>
</dbReference>
<dbReference type="PROSITE" id="PS51352">
    <property type="entry name" value="THIOREDOXIN_2"/>
    <property type="match status" value="1"/>
</dbReference>
<dbReference type="InterPro" id="IPR013766">
    <property type="entry name" value="Thioredoxin_domain"/>
</dbReference>
<organism evidence="2 3">
    <name type="scientific">Chryseobacterium rhizosphaerae</name>
    <dbReference type="NCBI Taxonomy" id="395937"/>
    <lineage>
        <taxon>Bacteria</taxon>
        <taxon>Pseudomonadati</taxon>
        <taxon>Bacteroidota</taxon>
        <taxon>Flavobacteriia</taxon>
        <taxon>Flavobacteriales</taxon>
        <taxon>Weeksellaceae</taxon>
        <taxon>Chryseobacterium group</taxon>
        <taxon>Chryseobacterium</taxon>
    </lineage>
</organism>
<comment type="caution">
    <text evidence="2">The sequence shown here is derived from an EMBL/GenBank/DDBJ whole genome shotgun (WGS) entry which is preliminary data.</text>
</comment>
<dbReference type="InterPro" id="IPR000866">
    <property type="entry name" value="AhpC/TSA"/>
</dbReference>
<gene>
    <name evidence="2" type="ORF">DRF57_15650</name>
</gene>